<accession>A0A233SSE4</accession>
<dbReference type="InterPro" id="IPR029063">
    <property type="entry name" value="SAM-dependent_MTases_sf"/>
</dbReference>
<feature type="domain" description="Methyltransferase" evidence="2">
    <location>
        <begin position="42"/>
        <end position="132"/>
    </location>
</feature>
<dbReference type="GO" id="GO:0008168">
    <property type="term" value="F:methyltransferase activity"/>
    <property type="evidence" value="ECO:0007669"/>
    <property type="project" value="UniProtKB-ARBA"/>
</dbReference>
<evidence type="ECO:0000313" key="3">
    <source>
        <dbReference type="EMBL" id="OXY98544.1"/>
    </source>
</evidence>
<sequence>MTPHGPRSGRTSSYAALRPDRGPSSLVLDALDLLRRGHGRALDIGAGPLSDTRHLLQAGFDVDAVDPDAVTLRYAERLGDPRLTVIPRDIREADIPAGRYDLVLAVHVLPFLPRRDLPGVVAAIRTGLTEDGLFCCTFFGVNDSWARWGRPLTFLTRAEVHGLCTGLRAVAVTEREYDGHDAHGRPKHWHIVRAILRRVAP</sequence>
<dbReference type="Pfam" id="PF13649">
    <property type="entry name" value="Methyltransf_25"/>
    <property type="match status" value="1"/>
</dbReference>
<dbReference type="InterPro" id="IPR041698">
    <property type="entry name" value="Methyltransf_25"/>
</dbReference>
<dbReference type="Gene3D" id="3.40.50.150">
    <property type="entry name" value="Vaccinia Virus protein VP39"/>
    <property type="match status" value="1"/>
</dbReference>
<dbReference type="CDD" id="cd02440">
    <property type="entry name" value="AdoMet_MTases"/>
    <property type="match status" value="1"/>
</dbReference>
<comment type="caution">
    <text evidence="3">The sequence shown here is derived from an EMBL/GenBank/DDBJ whole genome shotgun (WGS) entry which is preliminary data.</text>
</comment>
<evidence type="ECO:0000256" key="1">
    <source>
        <dbReference type="SAM" id="MobiDB-lite"/>
    </source>
</evidence>
<dbReference type="AlphaFoldDB" id="A0A233SSE4"/>
<keyword evidence="4" id="KW-1185">Reference proteome</keyword>
<dbReference type="OrthoDB" id="9786503at2"/>
<dbReference type="RefSeq" id="WP_094215490.1">
    <property type="nucleotide sequence ID" value="NZ_MCGQ01000007.1"/>
</dbReference>
<protein>
    <recommendedName>
        <fullName evidence="2">Methyltransferase domain-containing protein</fullName>
    </recommendedName>
</protein>
<dbReference type="Proteomes" id="UP000215483">
    <property type="component" value="Unassembled WGS sequence"/>
</dbReference>
<name>A0A233SSE4_STRDA</name>
<organism evidence="3 4">
    <name type="scientific">Streptomyces diastatochromogenes</name>
    <dbReference type="NCBI Taxonomy" id="42236"/>
    <lineage>
        <taxon>Bacteria</taxon>
        <taxon>Bacillati</taxon>
        <taxon>Actinomycetota</taxon>
        <taxon>Actinomycetes</taxon>
        <taxon>Kitasatosporales</taxon>
        <taxon>Streptomycetaceae</taxon>
        <taxon>Streptomyces</taxon>
    </lineage>
</organism>
<evidence type="ECO:0000259" key="2">
    <source>
        <dbReference type="Pfam" id="PF13649"/>
    </source>
</evidence>
<dbReference type="EMBL" id="MCGQ01000007">
    <property type="protein sequence ID" value="OXY98544.1"/>
    <property type="molecule type" value="Genomic_DNA"/>
</dbReference>
<proteinExistence type="predicted"/>
<dbReference type="SUPFAM" id="SSF53335">
    <property type="entry name" value="S-adenosyl-L-methionine-dependent methyltransferases"/>
    <property type="match status" value="1"/>
</dbReference>
<feature type="region of interest" description="Disordered" evidence="1">
    <location>
        <begin position="1"/>
        <end position="20"/>
    </location>
</feature>
<reference evidence="3 4" key="1">
    <citation type="submission" date="2016-07" db="EMBL/GenBank/DDBJ databases">
        <title>Draft genome of Streptomyces diastatochromogenes.</title>
        <authorList>
            <person name="Podduturi R."/>
            <person name="Lukassen M.B."/>
            <person name="Clausen N."/>
            <person name="Nielsen J.L."/>
            <person name="Jorgensen N.O."/>
        </authorList>
    </citation>
    <scope>NUCLEOTIDE SEQUENCE [LARGE SCALE GENOMIC DNA]</scope>
    <source>
        <strain evidence="3 4">DSM 40608</strain>
    </source>
</reference>
<evidence type="ECO:0000313" key="4">
    <source>
        <dbReference type="Proteomes" id="UP000215483"/>
    </source>
</evidence>
<gene>
    <name evidence="3" type="ORF">BEK98_06785</name>
</gene>